<keyword evidence="2" id="KW-1185">Reference proteome</keyword>
<dbReference type="EMBL" id="WBKB01000002">
    <property type="protein sequence ID" value="KAB1644058.1"/>
    <property type="molecule type" value="Genomic_DNA"/>
</dbReference>
<organism evidence="1 2">
    <name type="scientific">Gulosibacter chungangensis</name>
    <dbReference type="NCBI Taxonomy" id="979746"/>
    <lineage>
        <taxon>Bacteria</taxon>
        <taxon>Bacillati</taxon>
        <taxon>Actinomycetota</taxon>
        <taxon>Actinomycetes</taxon>
        <taxon>Micrococcales</taxon>
        <taxon>Microbacteriaceae</taxon>
        <taxon>Gulosibacter</taxon>
    </lineage>
</organism>
<gene>
    <name evidence="1" type="ORF">F8O05_04520</name>
</gene>
<protein>
    <recommendedName>
        <fullName evidence="3">AbiEi antitoxin C-terminal domain-containing protein</fullName>
    </recommendedName>
</protein>
<reference evidence="1 2" key="1">
    <citation type="submission" date="2019-09" db="EMBL/GenBank/DDBJ databases">
        <title>Phylogeny of genus Pseudoclavibacter and closely related genus.</title>
        <authorList>
            <person name="Li Y."/>
        </authorList>
    </citation>
    <scope>NUCLEOTIDE SEQUENCE [LARGE SCALE GENOMIC DNA]</scope>
    <source>
        <strain evidence="1 2">KCTC 13959</strain>
    </source>
</reference>
<accession>A0A7J5BCW9</accession>
<dbReference type="OrthoDB" id="5118752at2"/>
<evidence type="ECO:0000313" key="2">
    <source>
        <dbReference type="Proteomes" id="UP000433493"/>
    </source>
</evidence>
<proteinExistence type="predicted"/>
<dbReference type="AlphaFoldDB" id="A0A7J5BCW9"/>
<dbReference type="Proteomes" id="UP000433493">
    <property type="component" value="Unassembled WGS sequence"/>
</dbReference>
<comment type="caution">
    <text evidence="1">The sequence shown here is derived from an EMBL/GenBank/DDBJ whole genome shotgun (WGS) entry which is preliminary data.</text>
</comment>
<dbReference type="RefSeq" id="WP_158051561.1">
    <property type="nucleotide sequence ID" value="NZ_WBKB01000002.1"/>
</dbReference>
<sequence length="148" mass="16671">MTLHSLAFELEPFREPELHAMHLAGEVSRFGIPGFEFYLPLGCVPTRNQRAQSLLPLMRPGRTITGRTARWVHVGGAAPKRAELSRRSGRPLLIDDLVDCRFRRLKSLDLTEIAGLVLTTPERTLRDLRREGHDTEAEALRALVEAPI</sequence>
<evidence type="ECO:0000313" key="1">
    <source>
        <dbReference type="EMBL" id="KAB1644058.1"/>
    </source>
</evidence>
<name>A0A7J5BCW9_9MICO</name>
<evidence type="ECO:0008006" key="3">
    <source>
        <dbReference type="Google" id="ProtNLM"/>
    </source>
</evidence>